<evidence type="ECO:0000259" key="11">
    <source>
        <dbReference type="PROSITE" id="PS50109"/>
    </source>
</evidence>
<dbReference type="EMBL" id="CP061813">
    <property type="protein sequence ID" value="QOD61485.1"/>
    <property type="molecule type" value="Genomic_DNA"/>
</dbReference>
<dbReference type="PROSITE" id="PS50109">
    <property type="entry name" value="HIS_KIN"/>
    <property type="match status" value="1"/>
</dbReference>
<dbReference type="GO" id="GO:0016020">
    <property type="term" value="C:membrane"/>
    <property type="evidence" value="ECO:0007669"/>
    <property type="project" value="InterPro"/>
</dbReference>
<sequence length="638" mass="74791">MVKIYKILIVFFVSHHFYSQENDGVFLFFDEIQKLNFAKSIEIANKLEDPVKTKLILLSKIIEDDRQTKLDRLDISYKFLKYNSKDNLDTYFYHIIKGFQFLNYTKNRLKSYNNFLKAYEVSLNIDSKQLSKFALQSTLIFYRKGILQGTKDYTIFLKQYKKLCTSNFDWLYYYSFKFNLLSQTITYNEKKSKNQILYNKIFEKYDSLIVNSNNLGKLKFLYFIDKGNHIIRENPKLAKQFFMKSWAYYENSKFFRFQKFYGLISLSRVTSLLNEHKKGIEYLNQAKQYISFNDSLWDKYDISAHKANHFYHLKQYDSAYYYEKDVRFLGFKINFQKENQQVSELKVELDTEKKEKENLQLKQKNLETEAESKQRRNMLIASLLFILSAGTIAILLLKNSKRKRKLAEQQKALETQKNLTLLKEQELTTINAMVDGQEKERKRIAEDLHDNLGSVLATLKLHFENLQINKEKKKINQEELFNKTESLIDEAYLKVRSIAHAKNAGVIANQGLLTAVQMMAEKISSADKINIEVIHFGLDKRLDNSLEITVFRIIQELITNIIKHAEAKNATINISLYDKNLNIIIEDNGKGFNVKKVNLKDGMGISSIKTRVEHLKGTFEIDATIGKGSSVIIDIPLE</sequence>
<dbReference type="Gene3D" id="3.30.565.10">
    <property type="entry name" value="Histidine kinase-like ATPase, C-terminal domain"/>
    <property type="match status" value="1"/>
</dbReference>
<gene>
    <name evidence="12" type="ORF">H9I45_03270</name>
</gene>
<dbReference type="SUPFAM" id="SSF55874">
    <property type="entry name" value="ATPase domain of HSP90 chaperone/DNA topoisomerase II/histidine kinase"/>
    <property type="match status" value="1"/>
</dbReference>
<reference evidence="12 13" key="1">
    <citation type="journal article" date="2016" name="Int. J. Syst. Evol. Microbiol.">
        <title>Polaribacter haliotis sp. nov., isolated from the gut of abalone Haliotis discus hannai.</title>
        <authorList>
            <person name="Kim Y.O."/>
            <person name="Park I.S."/>
            <person name="Park S."/>
            <person name="Nam B.H."/>
            <person name="Park J.M."/>
            <person name="Kim D.G."/>
            <person name="Yoon J.H."/>
        </authorList>
    </citation>
    <scope>NUCLEOTIDE SEQUENCE [LARGE SCALE GENOMIC DNA]</scope>
    <source>
        <strain evidence="12 13">KCTC 52418</strain>
    </source>
</reference>
<dbReference type="KEGG" id="phal:H9I45_03270"/>
<keyword evidence="10" id="KW-0472">Membrane</keyword>
<evidence type="ECO:0000256" key="2">
    <source>
        <dbReference type="ARBA" id="ARBA00012438"/>
    </source>
</evidence>
<evidence type="ECO:0000256" key="1">
    <source>
        <dbReference type="ARBA" id="ARBA00000085"/>
    </source>
</evidence>
<dbReference type="Proteomes" id="UP000516764">
    <property type="component" value="Chromosome"/>
</dbReference>
<dbReference type="AlphaFoldDB" id="A0A7L8AHJ1"/>
<keyword evidence="13" id="KW-1185">Reference proteome</keyword>
<keyword evidence="10" id="KW-1133">Transmembrane helix</keyword>
<dbReference type="EC" id="2.7.13.3" evidence="2"/>
<evidence type="ECO:0000256" key="6">
    <source>
        <dbReference type="ARBA" id="ARBA00022777"/>
    </source>
</evidence>
<dbReference type="CDD" id="cd16917">
    <property type="entry name" value="HATPase_UhpB-NarQ-NarX-like"/>
    <property type="match status" value="1"/>
</dbReference>
<accession>A0A7L8AHJ1</accession>
<keyword evidence="3" id="KW-0597">Phosphoprotein</keyword>
<evidence type="ECO:0000256" key="7">
    <source>
        <dbReference type="ARBA" id="ARBA00022840"/>
    </source>
</evidence>
<evidence type="ECO:0000256" key="10">
    <source>
        <dbReference type="SAM" id="Phobius"/>
    </source>
</evidence>
<dbReference type="SMART" id="SM00387">
    <property type="entry name" value="HATPase_c"/>
    <property type="match status" value="1"/>
</dbReference>
<feature type="transmembrane region" description="Helical" evidence="10">
    <location>
        <begin position="378"/>
        <end position="397"/>
    </location>
</feature>
<dbReference type="GO" id="GO:0000155">
    <property type="term" value="F:phosphorelay sensor kinase activity"/>
    <property type="evidence" value="ECO:0007669"/>
    <property type="project" value="InterPro"/>
</dbReference>
<evidence type="ECO:0000256" key="4">
    <source>
        <dbReference type="ARBA" id="ARBA00022679"/>
    </source>
</evidence>
<dbReference type="GO" id="GO:0046983">
    <property type="term" value="F:protein dimerization activity"/>
    <property type="evidence" value="ECO:0007669"/>
    <property type="project" value="InterPro"/>
</dbReference>
<dbReference type="GO" id="GO:0005524">
    <property type="term" value="F:ATP binding"/>
    <property type="evidence" value="ECO:0007669"/>
    <property type="project" value="UniProtKB-KW"/>
</dbReference>
<evidence type="ECO:0000256" key="5">
    <source>
        <dbReference type="ARBA" id="ARBA00022741"/>
    </source>
</evidence>
<dbReference type="Pfam" id="PF07730">
    <property type="entry name" value="HisKA_3"/>
    <property type="match status" value="1"/>
</dbReference>
<keyword evidence="9" id="KW-0175">Coiled coil</keyword>
<dbReference type="RefSeq" id="WP_088353367.1">
    <property type="nucleotide sequence ID" value="NZ_CP061813.1"/>
</dbReference>
<keyword evidence="4" id="KW-0808">Transferase</keyword>
<dbReference type="InterPro" id="IPR036890">
    <property type="entry name" value="HATPase_C_sf"/>
</dbReference>
<name>A0A7L8AHJ1_9FLAO</name>
<dbReference type="OrthoDB" id="9760839at2"/>
<comment type="catalytic activity">
    <reaction evidence="1">
        <text>ATP + protein L-histidine = ADP + protein N-phospho-L-histidine.</text>
        <dbReference type="EC" id="2.7.13.3"/>
    </reaction>
</comment>
<dbReference type="Pfam" id="PF02518">
    <property type="entry name" value="HATPase_c"/>
    <property type="match status" value="1"/>
</dbReference>
<evidence type="ECO:0000256" key="8">
    <source>
        <dbReference type="ARBA" id="ARBA00023012"/>
    </source>
</evidence>
<protein>
    <recommendedName>
        <fullName evidence="2">histidine kinase</fullName>
        <ecNumber evidence="2">2.7.13.3</ecNumber>
    </recommendedName>
</protein>
<evidence type="ECO:0000256" key="9">
    <source>
        <dbReference type="SAM" id="Coils"/>
    </source>
</evidence>
<keyword evidence="8" id="KW-0902">Two-component regulatory system</keyword>
<dbReference type="Gene3D" id="1.20.5.1930">
    <property type="match status" value="1"/>
</dbReference>
<feature type="coiled-coil region" evidence="9">
    <location>
        <begin position="335"/>
        <end position="417"/>
    </location>
</feature>
<keyword evidence="5" id="KW-0547">Nucleotide-binding</keyword>
<dbReference type="InterPro" id="IPR005467">
    <property type="entry name" value="His_kinase_dom"/>
</dbReference>
<evidence type="ECO:0000313" key="12">
    <source>
        <dbReference type="EMBL" id="QOD61485.1"/>
    </source>
</evidence>
<dbReference type="InterPro" id="IPR011712">
    <property type="entry name" value="Sig_transdc_His_kin_sub3_dim/P"/>
</dbReference>
<dbReference type="PANTHER" id="PTHR24421:SF10">
    <property type="entry name" value="NITRATE_NITRITE SENSOR PROTEIN NARQ"/>
    <property type="match status" value="1"/>
</dbReference>
<organism evidence="12 13">
    <name type="scientific">Polaribacter haliotis</name>
    <dbReference type="NCBI Taxonomy" id="1888915"/>
    <lineage>
        <taxon>Bacteria</taxon>
        <taxon>Pseudomonadati</taxon>
        <taxon>Bacteroidota</taxon>
        <taxon>Flavobacteriia</taxon>
        <taxon>Flavobacteriales</taxon>
        <taxon>Flavobacteriaceae</taxon>
    </lineage>
</organism>
<proteinExistence type="predicted"/>
<keyword evidence="10" id="KW-0812">Transmembrane</keyword>
<keyword evidence="7" id="KW-0067">ATP-binding</keyword>
<evidence type="ECO:0000313" key="13">
    <source>
        <dbReference type="Proteomes" id="UP000516764"/>
    </source>
</evidence>
<evidence type="ECO:0000256" key="3">
    <source>
        <dbReference type="ARBA" id="ARBA00022553"/>
    </source>
</evidence>
<feature type="domain" description="Histidine kinase" evidence="11">
    <location>
        <begin position="552"/>
        <end position="638"/>
    </location>
</feature>
<dbReference type="InterPro" id="IPR050482">
    <property type="entry name" value="Sensor_HK_TwoCompSys"/>
</dbReference>
<dbReference type="InterPro" id="IPR003594">
    <property type="entry name" value="HATPase_dom"/>
</dbReference>
<keyword evidence="6 12" id="KW-0418">Kinase</keyword>
<dbReference type="PANTHER" id="PTHR24421">
    <property type="entry name" value="NITRATE/NITRITE SENSOR PROTEIN NARX-RELATED"/>
    <property type="match status" value="1"/>
</dbReference>